<protein>
    <submittedName>
        <fullName evidence="1">Stage V sporulation protein AE</fullName>
    </submittedName>
</protein>
<dbReference type="InterPro" id="IPR025914">
    <property type="entry name" value="SpoVAE"/>
</dbReference>
<sequence length="192" mass="20581">MQNSRIRKVIVVTDGDKRAREAVEIATKEIGGRCISQSAGNPTPLDGETLAELILSSRHDPVVVMVDDKGHVGSGKGERALQYLVQHPQIKVIGALAVASKTPDVAGIHVDESIDNQGHIVRGPVDKDGNVEASNHRYLEGDTVESLNKLAIPFIVGIGDLGKMKGADRLELGAPITTKALKEILRQAQKME</sequence>
<organism evidence="1 2">
    <name type="scientific">Heliorestis acidaminivorans</name>
    <dbReference type="NCBI Taxonomy" id="553427"/>
    <lineage>
        <taxon>Bacteria</taxon>
        <taxon>Bacillati</taxon>
        <taxon>Bacillota</taxon>
        <taxon>Clostridia</taxon>
        <taxon>Eubacteriales</taxon>
        <taxon>Heliobacteriaceae</taxon>
        <taxon>Heliorestis</taxon>
    </lineage>
</organism>
<dbReference type="AlphaFoldDB" id="A0A6I0EYQ1"/>
<accession>A0A6I0EYQ1</accession>
<keyword evidence="2" id="KW-1185">Reference proteome</keyword>
<comment type="caution">
    <text evidence="1">The sequence shown here is derived from an EMBL/GenBank/DDBJ whole genome shotgun (WGS) entry which is preliminary data.</text>
</comment>
<dbReference type="Pfam" id="PF14097">
    <property type="entry name" value="SpoVAE"/>
    <property type="match status" value="1"/>
</dbReference>
<proteinExistence type="predicted"/>
<gene>
    <name evidence="1" type="ORF">F9B85_11820</name>
</gene>
<reference evidence="1 2" key="1">
    <citation type="submission" date="2019-10" db="EMBL/GenBank/DDBJ databases">
        <title>Whole-genome sequence of the extremophile Heliorestis acidaminivorans DSM 24790.</title>
        <authorList>
            <person name="Kyndt J.A."/>
            <person name="Meyer T.E."/>
        </authorList>
    </citation>
    <scope>NUCLEOTIDE SEQUENCE [LARGE SCALE GENOMIC DNA]</scope>
    <source>
        <strain evidence="1 2">DSM 24790</strain>
    </source>
</reference>
<name>A0A6I0EYQ1_9FIRM</name>
<dbReference type="OrthoDB" id="1679631at2"/>
<dbReference type="EMBL" id="WBXO01000010">
    <property type="protein sequence ID" value="KAB2951725.1"/>
    <property type="molecule type" value="Genomic_DNA"/>
</dbReference>
<dbReference type="Proteomes" id="UP000468766">
    <property type="component" value="Unassembled WGS sequence"/>
</dbReference>
<evidence type="ECO:0000313" key="1">
    <source>
        <dbReference type="EMBL" id="KAB2951725.1"/>
    </source>
</evidence>
<evidence type="ECO:0000313" key="2">
    <source>
        <dbReference type="Proteomes" id="UP000468766"/>
    </source>
</evidence>